<feature type="compositionally biased region" description="Basic and acidic residues" evidence="1">
    <location>
        <begin position="51"/>
        <end position="63"/>
    </location>
</feature>
<accession>A0ABW4SI26</accession>
<dbReference type="InterPro" id="IPR014247">
    <property type="entry name" value="Spore_lipoprot_YhcN/YlaJ"/>
</dbReference>
<keyword evidence="2" id="KW-0449">Lipoprotein</keyword>
<proteinExistence type="predicted"/>
<evidence type="ECO:0000313" key="3">
    <source>
        <dbReference type="Proteomes" id="UP001597218"/>
    </source>
</evidence>
<gene>
    <name evidence="2" type="ORF">ACFSFY_08410</name>
</gene>
<feature type="region of interest" description="Disordered" evidence="1">
    <location>
        <begin position="25"/>
        <end position="63"/>
    </location>
</feature>
<dbReference type="InterPro" id="IPR019076">
    <property type="entry name" value="Spore_lipoprot_YhcN/YlaJ-like"/>
</dbReference>
<dbReference type="EMBL" id="JBHUGI010000024">
    <property type="protein sequence ID" value="MFD1928079.1"/>
    <property type="molecule type" value="Genomic_DNA"/>
</dbReference>
<reference evidence="3" key="1">
    <citation type="journal article" date="2019" name="Int. J. Syst. Evol. Microbiol.">
        <title>The Global Catalogue of Microorganisms (GCM) 10K type strain sequencing project: providing services to taxonomists for standard genome sequencing and annotation.</title>
        <authorList>
            <consortium name="The Broad Institute Genomics Platform"/>
            <consortium name="The Broad Institute Genome Sequencing Center for Infectious Disease"/>
            <person name="Wu L."/>
            <person name="Ma J."/>
        </authorList>
    </citation>
    <scope>NUCLEOTIDE SEQUENCE [LARGE SCALE GENOMIC DNA]</scope>
    <source>
        <strain evidence="3">CGMCC 4.7177</strain>
    </source>
</reference>
<name>A0ABW4SI26_9BACL</name>
<evidence type="ECO:0000256" key="1">
    <source>
        <dbReference type="SAM" id="MobiDB-lite"/>
    </source>
</evidence>
<dbReference type="RefSeq" id="WP_381537114.1">
    <property type="nucleotide sequence ID" value="NZ_JBHUGI010000024.1"/>
</dbReference>
<comment type="caution">
    <text evidence="2">The sequence shown here is derived from an EMBL/GenBank/DDBJ whole genome shotgun (WGS) entry which is preliminary data.</text>
</comment>
<organism evidence="2 3">
    <name type="scientific">Sporosarcina siberiensis</name>
    <dbReference type="NCBI Taxonomy" id="1365606"/>
    <lineage>
        <taxon>Bacteria</taxon>
        <taxon>Bacillati</taxon>
        <taxon>Bacillota</taxon>
        <taxon>Bacilli</taxon>
        <taxon>Bacillales</taxon>
        <taxon>Caryophanaceae</taxon>
        <taxon>Sporosarcina</taxon>
    </lineage>
</organism>
<dbReference type="NCBIfam" id="TIGR02898">
    <property type="entry name" value="spore_YhcN_YlaJ"/>
    <property type="match status" value="1"/>
</dbReference>
<evidence type="ECO:0000313" key="2">
    <source>
        <dbReference type="EMBL" id="MFD1928079.1"/>
    </source>
</evidence>
<protein>
    <submittedName>
        <fullName evidence="2">YhcN/YlaJ family sporulation lipoprotein</fullName>
    </submittedName>
</protein>
<dbReference type="Pfam" id="PF09580">
    <property type="entry name" value="Spore_YhcN_YlaJ"/>
    <property type="match status" value="1"/>
</dbReference>
<dbReference type="PROSITE" id="PS51257">
    <property type="entry name" value="PROKAR_LIPOPROTEIN"/>
    <property type="match status" value="1"/>
</dbReference>
<sequence length="174" mass="19078">MKRFGLITMALIISVLLLGCGMNKNKTETDKTSTDTTTDTVPAENSTPSEVEDKVTDEVGDNESKLEVAKDAANLITELDEVQSATVIVTNNNAYAAIVLHDQASEELSPNVEDKIADKVRSANSTIENVYVSLNPDFVKQMNDYGDKINEGKPVEGFFEEFSEAMKRVFPDAH</sequence>
<dbReference type="Proteomes" id="UP001597218">
    <property type="component" value="Unassembled WGS sequence"/>
</dbReference>
<keyword evidence="3" id="KW-1185">Reference proteome</keyword>